<evidence type="ECO:0000313" key="2">
    <source>
        <dbReference type="EMBL" id="KAK1433217.1"/>
    </source>
</evidence>
<keyword evidence="3" id="KW-1185">Reference proteome</keyword>
<accession>A0AAD8P5X1</accession>
<feature type="transmembrane region" description="Helical" evidence="1">
    <location>
        <begin position="93"/>
        <end position="119"/>
    </location>
</feature>
<evidence type="ECO:0000256" key="1">
    <source>
        <dbReference type="SAM" id="Phobius"/>
    </source>
</evidence>
<organism evidence="2 3">
    <name type="scientific">Tagetes erecta</name>
    <name type="common">African marigold</name>
    <dbReference type="NCBI Taxonomy" id="13708"/>
    <lineage>
        <taxon>Eukaryota</taxon>
        <taxon>Viridiplantae</taxon>
        <taxon>Streptophyta</taxon>
        <taxon>Embryophyta</taxon>
        <taxon>Tracheophyta</taxon>
        <taxon>Spermatophyta</taxon>
        <taxon>Magnoliopsida</taxon>
        <taxon>eudicotyledons</taxon>
        <taxon>Gunneridae</taxon>
        <taxon>Pentapetalae</taxon>
        <taxon>asterids</taxon>
        <taxon>campanulids</taxon>
        <taxon>Asterales</taxon>
        <taxon>Asteraceae</taxon>
        <taxon>Asteroideae</taxon>
        <taxon>Heliantheae alliance</taxon>
        <taxon>Tageteae</taxon>
        <taxon>Tagetes</taxon>
    </lineage>
</organism>
<dbReference type="PANTHER" id="PTHR38225">
    <property type="entry name" value="PROTEIN, PUTATIVE-RELATED"/>
    <property type="match status" value="1"/>
</dbReference>
<sequence length="123" mass="13998">MLASTPSFGRVTVLPLHKEHKAHARLDVRAQGLRDEGRSNNSVDSNMKLLKDRIEVMRAKERLERSHNKPCGWDQASQYVHKRPEKQPEYLQTLALVFGMSSLPIFIGTVLLCIISIIVHLKT</sequence>
<keyword evidence="1" id="KW-1133">Transmembrane helix</keyword>
<reference evidence="2" key="1">
    <citation type="journal article" date="2023" name="bioRxiv">
        <title>Improved chromosome-level genome assembly for marigold (Tagetes erecta).</title>
        <authorList>
            <person name="Jiang F."/>
            <person name="Yuan L."/>
            <person name="Wang S."/>
            <person name="Wang H."/>
            <person name="Xu D."/>
            <person name="Wang A."/>
            <person name="Fan W."/>
        </authorList>
    </citation>
    <scope>NUCLEOTIDE SEQUENCE</scope>
    <source>
        <strain evidence="2">WSJ</strain>
        <tissue evidence="2">Leaf</tissue>
    </source>
</reference>
<comment type="caution">
    <text evidence="2">The sequence shown here is derived from an EMBL/GenBank/DDBJ whole genome shotgun (WGS) entry which is preliminary data.</text>
</comment>
<name>A0AAD8P5X1_TARER</name>
<dbReference type="EMBL" id="JAUHHV010000002">
    <property type="protein sequence ID" value="KAK1433217.1"/>
    <property type="molecule type" value="Genomic_DNA"/>
</dbReference>
<evidence type="ECO:0000313" key="3">
    <source>
        <dbReference type="Proteomes" id="UP001229421"/>
    </source>
</evidence>
<keyword evidence="1" id="KW-0472">Membrane</keyword>
<proteinExistence type="predicted"/>
<dbReference type="Proteomes" id="UP001229421">
    <property type="component" value="Unassembled WGS sequence"/>
</dbReference>
<dbReference type="PANTHER" id="PTHR38225:SF4">
    <property type="entry name" value="PROTEIN, PUTATIVE-RELATED"/>
    <property type="match status" value="1"/>
</dbReference>
<dbReference type="AlphaFoldDB" id="A0AAD8P5X1"/>
<gene>
    <name evidence="2" type="ORF">QVD17_10126</name>
</gene>
<keyword evidence="1" id="KW-0812">Transmembrane</keyword>
<protein>
    <submittedName>
        <fullName evidence="2">Uncharacterized protein</fullName>
    </submittedName>
</protein>